<name>A0A6A6PUB0_9PEZI</name>
<dbReference type="AlphaFoldDB" id="A0A6A6PUB0"/>
<dbReference type="InterPro" id="IPR045518">
    <property type="entry name" value="2EXR"/>
</dbReference>
<dbReference type="Proteomes" id="UP000799767">
    <property type="component" value="Unassembled WGS sequence"/>
</dbReference>
<sequence>MDDSPLGKLPPELRNMIYALALHEPGGLQVQAKSGGKLTVNPQHSQSSPMHGLLRTCKEIRSECEQMFYTVNDDITVLLPFIKTLDPDKYRTKYANLVAFLERLPIDTLLATRFVFILLKREYRWIVGQWSKIYNRGKLMIFAGTLSDLHYDAEAPISITWGSKTFAAVEFKSKIRFTSLEEAVNSRHLAKRVKKDRRLFVLDMLQMLETSLYGGEEQDETDLANEEQVET</sequence>
<organism evidence="2 3">
    <name type="scientific">Neohortaea acidophila</name>
    <dbReference type="NCBI Taxonomy" id="245834"/>
    <lineage>
        <taxon>Eukaryota</taxon>
        <taxon>Fungi</taxon>
        <taxon>Dikarya</taxon>
        <taxon>Ascomycota</taxon>
        <taxon>Pezizomycotina</taxon>
        <taxon>Dothideomycetes</taxon>
        <taxon>Dothideomycetidae</taxon>
        <taxon>Mycosphaerellales</taxon>
        <taxon>Teratosphaeriaceae</taxon>
        <taxon>Neohortaea</taxon>
    </lineage>
</organism>
<keyword evidence="3" id="KW-1185">Reference proteome</keyword>
<gene>
    <name evidence="2" type="ORF">BDY17DRAFT_334048</name>
</gene>
<dbReference type="PANTHER" id="PTHR42085:SF1">
    <property type="entry name" value="F-BOX DOMAIN-CONTAINING PROTEIN"/>
    <property type="match status" value="1"/>
</dbReference>
<dbReference type="PANTHER" id="PTHR42085">
    <property type="entry name" value="F-BOX DOMAIN-CONTAINING PROTEIN"/>
    <property type="match status" value="1"/>
</dbReference>
<evidence type="ECO:0000313" key="3">
    <source>
        <dbReference type="Proteomes" id="UP000799767"/>
    </source>
</evidence>
<accession>A0A6A6PUB0</accession>
<evidence type="ECO:0000313" key="2">
    <source>
        <dbReference type="EMBL" id="KAF2483053.1"/>
    </source>
</evidence>
<dbReference type="OrthoDB" id="3816007at2759"/>
<dbReference type="InterPro" id="IPR038883">
    <property type="entry name" value="AN11006-like"/>
</dbReference>
<feature type="domain" description="2EXR" evidence="1">
    <location>
        <begin position="8"/>
        <end position="70"/>
    </location>
</feature>
<evidence type="ECO:0000259" key="1">
    <source>
        <dbReference type="Pfam" id="PF20150"/>
    </source>
</evidence>
<dbReference type="GeneID" id="54478914"/>
<protein>
    <recommendedName>
        <fullName evidence="1">2EXR domain-containing protein</fullName>
    </recommendedName>
</protein>
<dbReference type="Pfam" id="PF20150">
    <property type="entry name" value="2EXR"/>
    <property type="match status" value="1"/>
</dbReference>
<proteinExistence type="predicted"/>
<dbReference type="EMBL" id="MU001635">
    <property type="protein sequence ID" value="KAF2483053.1"/>
    <property type="molecule type" value="Genomic_DNA"/>
</dbReference>
<dbReference type="RefSeq" id="XP_033589623.1">
    <property type="nucleotide sequence ID" value="XM_033737912.1"/>
</dbReference>
<reference evidence="2" key="1">
    <citation type="journal article" date="2020" name="Stud. Mycol.">
        <title>101 Dothideomycetes genomes: a test case for predicting lifestyles and emergence of pathogens.</title>
        <authorList>
            <person name="Haridas S."/>
            <person name="Albert R."/>
            <person name="Binder M."/>
            <person name="Bloem J."/>
            <person name="Labutti K."/>
            <person name="Salamov A."/>
            <person name="Andreopoulos B."/>
            <person name="Baker S."/>
            <person name="Barry K."/>
            <person name="Bills G."/>
            <person name="Bluhm B."/>
            <person name="Cannon C."/>
            <person name="Castanera R."/>
            <person name="Culley D."/>
            <person name="Daum C."/>
            <person name="Ezra D."/>
            <person name="Gonzalez J."/>
            <person name="Henrissat B."/>
            <person name="Kuo A."/>
            <person name="Liang C."/>
            <person name="Lipzen A."/>
            <person name="Lutzoni F."/>
            <person name="Magnuson J."/>
            <person name="Mondo S."/>
            <person name="Nolan M."/>
            <person name="Ohm R."/>
            <person name="Pangilinan J."/>
            <person name="Park H.-J."/>
            <person name="Ramirez L."/>
            <person name="Alfaro M."/>
            <person name="Sun H."/>
            <person name="Tritt A."/>
            <person name="Yoshinaga Y."/>
            <person name="Zwiers L.-H."/>
            <person name="Turgeon B."/>
            <person name="Goodwin S."/>
            <person name="Spatafora J."/>
            <person name="Crous P."/>
            <person name="Grigoriev I."/>
        </authorList>
    </citation>
    <scope>NUCLEOTIDE SEQUENCE</scope>
    <source>
        <strain evidence="2">CBS 113389</strain>
    </source>
</reference>